<dbReference type="Proteomes" id="UP000799750">
    <property type="component" value="Unassembled WGS sequence"/>
</dbReference>
<gene>
    <name evidence="2" type="ORF">BU16DRAFT_535931</name>
</gene>
<accession>A0A6A6R4B6</accession>
<dbReference type="EMBL" id="MU004184">
    <property type="protein sequence ID" value="KAF2499598.1"/>
    <property type="molecule type" value="Genomic_DNA"/>
</dbReference>
<organism evidence="2 3">
    <name type="scientific">Lophium mytilinum</name>
    <dbReference type="NCBI Taxonomy" id="390894"/>
    <lineage>
        <taxon>Eukaryota</taxon>
        <taxon>Fungi</taxon>
        <taxon>Dikarya</taxon>
        <taxon>Ascomycota</taxon>
        <taxon>Pezizomycotina</taxon>
        <taxon>Dothideomycetes</taxon>
        <taxon>Pleosporomycetidae</taxon>
        <taxon>Mytilinidiales</taxon>
        <taxon>Mytilinidiaceae</taxon>
        <taxon>Lophium</taxon>
    </lineage>
</organism>
<sequence>MAGEEQGRSDRLGWILGNQGPRALPGCPMVVLRSRGEADRSSASAVGANRDRANWHAPAQIGAAGIASNCQEASRGCSTVLAITWQEVRNRTVNRGNGCCLTVRRLTKIRRPPAGRPALEGGLVAGGFQGWLHWVTGQNYFCCFLTLFAPSASCFRTWGQSLKCASMSAGQTRKLVLRLQRNVPRVHLGSTPGSRESARPTQPWQLLRLPRRLRLGEAAERSPSAAPPGTVVKLRELPRPSLRPPAVAVNSPGRSCTPRPPLPEMAAPSGEHRSSTRRLPSLSHLHLPPLHHHWALSLLAARPAATLRPTCPVGCQQAMLQEAVISTARRTPFDVPGLISCPAYHAHAPRERRRHWMGLEDLISPVLKAERPRVARRR</sequence>
<evidence type="ECO:0000313" key="2">
    <source>
        <dbReference type="EMBL" id="KAF2499598.1"/>
    </source>
</evidence>
<reference evidence="2" key="1">
    <citation type="journal article" date="2020" name="Stud. Mycol.">
        <title>101 Dothideomycetes genomes: a test case for predicting lifestyles and emergence of pathogens.</title>
        <authorList>
            <person name="Haridas S."/>
            <person name="Albert R."/>
            <person name="Binder M."/>
            <person name="Bloem J."/>
            <person name="Labutti K."/>
            <person name="Salamov A."/>
            <person name="Andreopoulos B."/>
            <person name="Baker S."/>
            <person name="Barry K."/>
            <person name="Bills G."/>
            <person name="Bluhm B."/>
            <person name="Cannon C."/>
            <person name="Castanera R."/>
            <person name="Culley D."/>
            <person name="Daum C."/>
            <person name="Ezra D."/>
            <person name="Gonzalez J."/>
            <person name="Henrissat B."/>
            <person name="Kuo A."/>
            <person name="Liang C."/>
            <person name="Lipzen A."/>
            <person name="Lutzoni F."/>
            <person name="Magnuson J."/>
            <person name="Mondo S."/>
            <person name="Nolan M."/>
            <person name="Ohm R."/>
            <person name="Pangilinan J."/>
            <person name="Park H.-J."/>
            <person name="Ramirez L."/>
            <person name="Alfaro M."/>
            <person name="Sun H."/>
            <person name="Tritt A."/>
            <person name="Yoshinaga Y."/>
            <person name="Zwiers L.-H."/>
            <person name="Turgeon B."/>
            <person name="Goodwin S."/>
            <person name="Spatafora J."/>
            <person name="Crous P."/>
            <person name="Grigoriev I."/>
        </authorList>
    </citation>
    <scope>NUCLEOTIDE SEQUENCE</scope>
    <source>
        <strain evidence="2">CBS 269.34</strain>
    </source>
</reference>
<feature type="region of interest" description="Disordered" evidence="1">
    <location>
        <begin position="242"/>
        <end position="278"/>
    </location>
</feature>
<evidence type="ECO:0000256" key="1">
    <source>
        <dbReference type="SAM" id="MobiDB-lite"/>
    </source>
</evidence>
<protein>
    <submittedName>
        <fullName evidence="2">Uncharacterized protein</fullName>
    </submittedName>
</protein>
<keyword evidence="3" id="KW-1185">Reference proteome</keyword>
<dbReference type="AlphaFoldDB" id="A0A6A6R4B6"/>
<name>A0A6A6R4B6_9PEZI</name>
<proteinExistence type="predicted"/>
<evidence type="ECO:0000313" key="3">
    <source>
        <dbReference type="Proteomes" id="UP000799750"/>
    </source>
</evidence>